<organism evidence="2">
    <name type="scientific">Oikopleura dioica</name>
    <name type="common">Tunicate</name>
    <dbReference type="NCBI Taxonomy" id="34765"/>
    <lineage>
        <taxon>Eukaryota</taxon>
        <taxon>Metazoa</taxon>
        <taxon>Chordata</taxon>
        <taxon>Tunicata</taxon>
        <taxon>Appendicularia</taxon>
        <taxon>Copelata</taxon>
        <taxon>Oikopleuridae</taxon>
        <taxon>Oikopleura</taxon>
    </lineage>
</organism>
<proteinExistence type="predicted"/>
<reference evidence="2" key="1">
    <citation type="journal article" date="2010" name="Science">
        <title>Plasticity of animal genome architecture unmasked by rapid evolution of a pelagic tunicate.</title>
        <authorList>
            <person name="Denoeud F."/>
            <person name="Henriet S."/>
            <person name="Mungpakdee S."/>
            <person name="Aury J.M."/>
            <person name="Da Silva C."/>
            <person name="Brinkmann H."/>
            <person name="Mikhaleva J."/>
            <person name="Olsen L.C."/>
            <person name="Jubin C."/>
            <person name="Canestro C."/>
            <person name="Bouquet J.M."/>
            <person name="Danks G."/>
            <person name="Poulain J."/>
            <person name="Campsteijn C."/>
            <person name="Adamski M."/>
            <person name="Cross I."/>
            <person name="Yadetie F."/>
            <person name="Muffato M."/>
            <person name="Louis A."/>
            <person name="Butcher S."/>
            <person name="Tsagkogeorga G."/>
            <person name="Konrad A."/>
            <person name="Singh S."/>
            <person name="Jensen M.F."/>
            <person name="Cong E.H."/>
            <person name="Eikeseth-Otteraa H."/>
            <person name="Noel B."/>
            <person name="Anthouard V."/>
            <person name="Porcel B.M."/>
            <person name="Kachouri-Lafond R."/>
            <person name="Nishino A."/>
            <person name="Ugolini M."/>
            <person name="Chourrout P."/>
            <person name="Nishida H."/>
            <person name="Aasland R."/>
            <person name="Huzurbazar S."/>
            <person name="Westhof E."/>
            <person name="Delsuc F."/>
            <person name="Lehrach H."/>
            <person name="Reinhardt R."/>
            <person name="Weissenbach J."/>
            <person name="Roy S.W."/>
            <person name="Artiguenave F."/>
            <person name="Postlethwait J.H."/>
            <person name="Manak J.R."/>
            <person name="Thompson E.M."/>
            <person name="Jaillon O."/>
            <person name="Du Pasquier L."/>
            <person name="Boudinot P."/>
            <person name="Liberles D.A."/>
            <person name="Volff J.N."/>
            <person name="Philippe H."/>
            <person name="Lenhard B."/>
            <person name="Roest Crollius H."/>
            <person name="Wincker P."/>
            <person name="Chourrout D."/>
        </authorList>
    </citation>
    <scope>NUCLEOTIDE SEQUENCE [LARGE SCALE GENOMIC DNA]</scope>
</reference>
<dbReference type="Proteomes" id="UP000011014">
    <property type="component" value="Unassembled WGS sequence"/>
</dbReference>
<name>E4YMC2_OIKDI</name>
<feature type="coiled-coil region" evidence="1">
    <location>
        <begin position="73"/>
        <end position="141"/>
    </location>
</feature>
<evidence type="ECO:0000256" key="1">
    <source>
        <dbReference type="SAM" id="Coils"/>
    </source>
</evidence>
<evidence type="ECO:0000313" key="2">
    <source>
        <dbReference type="EMBL" id="CBY36631.1"/>
    </source>
</evidence>
<accession>E4YMC2</accession>
<dbReference type="EMBL" id="FN654812">
    <property type="protein sequence ID" value="CBY36631.1"/>
    <property type="molecule type" value="Genomic_DNA"/>
</dbReference>
<keyword evidence="1" id="KW-0175">Coiled coil</keyword>
<sequence>MIILPRHLKKSDAKFRCPVKCGADNLSFDQFTVGTCCEAASRWTGTKTFYKISLLNRLYAESRYDEGDAETKVETADKKVESCRKALEEAEIDGKNARDELGEKKKWRRKVQARFLFMASVEMKQDNVDKVENGDQNLEERNETNTDGETCKVCQAFLSRPKWSSR</sequence>
<dbReference type="AlphaFoldDB" id="E4YMC2"/>
<gene>
    <name evidence="2" type="ORF">GSOID_T00029654001</name>
</gene>
<protein>
    <submittedName>
        <fullName evidence="2">Uncharacterized protein</fullName>
    </submittedName>
</protein>